<evidence type="ECO:0000256" key="15">
    <source>
        <dbReference type="ARBA" id="ARBA00049360"/>
    </source>
</evidence>
<sequence>MFPNTPFSSWGTAATDGDKPVYYTDIPKIIYASRTHSQLAQVIKSTSFDLTPYDVASAITAVDRLLEEKAKEVSRGDSVTEDINVESLSSGSKLEVTTIAKVKQILLDLEAAIDSIDVPSERGITKPGIFIYELLEKAHLTYSTKTAVYEALEQIIGSLTGKPGTFLSSNGLQKLADIIQLVFCANLCRLVPRGLLVFFPSFLLMEKTLELWRTKGQASHIEILKPMFVEPKGKGTFSEVINGYYSSVNDPRCKGGSFFAVCRGKASEGLDFADNFCRAVVITGLPFPPKFDPRVVLKMQYLDEMKINKAPGVKFLSGQEWYKHQAFRAVNQAIGRVIRHKEDYGAIFLCDERFKSPDVRANLPSWVRPYVRVQAGFGTVVREVSQFFRTAQKMRPEVIKTPAAENTAAECSTSSRSSSCSSSFSGVVAQKAKVLDAHLPSLKKRKLDESGGASGMAKICISYEGEVPESQSRPANLLDALDQGERRRGDDDAAGGDEAS</sequence>
<evidence type="ECO:0000256" key="8">
    <source>
        <dbReference type="ARBA" id="ARBA00022840"/>
    </source>
</evidence>
<dbReference type="GO" id="GO:0005634">
    <property type="term" value="C:nucleus"/>
    <property type="evidence" value="ECO:0007669"/>
    <property type="project" value="UniProtKB-SubCell"/>
</dbReference>
<keyword evidence="7 19" id="KW-0347">Helicase</keyword>
<organism evidence="19">
    <name type="scientific">Nothobranchius pienaari</name>
    <dbReference type="NCBI Taxonomy" id="704102"/>
    <lineage>
        <taxon>Eukaryota</taxon>
        <taxon>Metazoa</taxon>
        <taxon>Chordata</taxon>
        <taxon>Craniata</taxon>
        <taxon>Vertebrata</taxon>
        <taxon>Euteleostomi</taxon>
        <taxon>Actinopterygii</taxon>
        <taxon>Neopterygii</taxon>
        <taxon>Teleostei</taxon>
        <taxon>Neoteleostei</taxon>
        <taxon>Acanthomorphata</taxon>
        <taxon>Ovalentaria</taxon>
        <taxon>Atherinomorphae</taxon>
        <taxon>Cyprinodontiformes</taxon>
        <taxon>Nothobranchiidae</taxon>
        <taxon>Nothobranchius</taxon>
    </lineage>
</organism>
<keyword evidence="14" id="KW-0539">Nucleus</keyword>
<accession>A0A1A8NUN5</accession>
<dbReference type="AlphaFoldDB" id="A0A1A8NUN5"/>
<keyword evidence="11" id="KW-0238">DNA-binding</keyword>
<evidence type="ECO:0000256" key="6">
    <source>
        <dbReference type="ARBA" id="ARBA00022801"/>
    </source>
</evidence>
<keyword evidence="3" id="KW-0479">Metal-binding</keyword>
<dbReference type="Pfam" id="PF23109">
    <property type="entry name" value="ARCH_RTEL1"/>
    <property type="match status" value="1"/>
</dbReference>
<keyword evidence="6" id="KW-0378">Hydrolase</keyword>
<keyword evidence="5" id="KW-0227">DNA damage</keyword>
<keyword evidence="8" id="KW-0067">ATP-binding</keyword>
<dbReference type="PANTHER" id="PTHR11472">
    <property type="entry name" value="DNA REPAIR DEAD HELICASE RAD3/XP-D SUBFAMILY MEMBER"/>
    <property type="match status" value="1"/>
</dbReference>
<dbReference type="Pfam" id="PF13307">
    <property type="entry name" value="Helicase_C_2"/>
    <property type="match status" value="1"/>
</dbReference>
<dbReference type="GO" id="GO:0003677">
    <property type="term" value="F:DNA binding"/>
    <property type="evidence" value="ECO:0007669"/>
    <property type="project" value="UniProtKB-KW"/>
</dbReference>
<dbReference type="GO" id="GO:0010569">
    <property type="term" value="P:regulation of double-strand break repair via homologous recombination"/>
    <property type="evidence" value="ECO:0007669"/>
    <property type="project" value="TreeGrafter"/>
</dbReference>
<dbReference type="GO" id="GO:0045910">
    <property type="term" value="P:negative regulation of DNA recombination"/>
    <property type="evidence" value="ECO:0007669"/>
    <property type="project" value="TreeGrafter"/>
</dbReference>
<dbReference type="GO" id="GO:0003678">
    <property type="term" value="F:DNA helicase activity"/>
    <property type="evidence" value="ECO:0007669"/>
    <property type="project" value="TreeGrafter"/>
</dbReference>
<evidence type="ECO:0000313" key="19">
    <source>
        <dbReference type="EMBL" id="SBR72539.1"/>
    </source>
</evidence>
<comment type="catalytic activity">
    <reaction evidence="15">
        <text>ATP + H2O = ADP + phosphate + H(+)</text>
        <dbReference type="Rhea" id="RHEA:13065"/>
        <dbReference type="ChEBI" id="CHEBI:15377"/>
        <dbReference type="ChEBI" id="CHEBI:15378"/>
        <dbReference type="ChEBI" id="CHEBI:30616"/>
        <dbReference type="ChEBI" id="CHEBI:43474"/>
        <dbReference type="ChEBI" id="CHEBI:456216"/>
    </reaction>
</comment>
<evidence type="ECO:0000256" key="9">
    <source>
        <dbReference type="ARBA" id="ARBA00023004"/>
    </source>
</evidence>
<evidence type="ECO:0000256" key="2">
    <source>
        <dbReference type="ARBA" id="ARBA00022485"/>
    </source>
</evidence>
<keyword evidence="2" id="KW-0004">4Fe-4S</keyword>
<dbReference type="InterPro" id="IPR027417">
    <property type="entry name" value="P-loop_NTPase"/>
</dbReference>
<dbReference type="InterPro" id="IPR006555">
    <property type="entry name" value="ATP-dep_Helicase_C"/>
</dbReference>
<dbReference type="PANTHER" id="PTHR11472:SF34">
    <property type="entry name" value="REGULATOR OF TELOMERE ELONGATION HELICASE 1"/>
    <property type="match status" value="1"/>
</dbReference>
<dbReference type="GO" id="GO:0051539">
    <property type="term" value="F:4 iron, 4 sulfur cluster binding"/>
    <property type="evidence" value="ECO:0007669"/>
    <property type="project" value="UniProtKB-KW"/>
</dbReference>
<evidence type="ECO:0000256" key="11">
    <source>
        <dbReference type="ARBA" id="ARBA00023125"/>
    </source>
</evidence>
<evidence type="ECO:0000256" key="17">
    <source>
        <dbReference type="SAM" id="MobiDB-lite"/>
    </source>
</evidence>
<feature type="region of interest" description="Disordered" evidence="17">
    <location>
        <begin position="465"/>
        <end position="500"/>
    </location>
</feature>
<dbReference type="GO" id="GO:0070182">
    <property type="term" value="F:DNA polymerase binding"/>
    <property type="evidence" value="ECO:0007669"/>
    <property type="project" value="TreeGrafter"/>
</dbReference>
<dbReference type="GO" id="GO:0016818">
    <property type="term" value="F:hydrolase activity, acting on acid anhydrides, in phosphorus-containing anhydrides"/>
    <property type="evidence" value="ECO:0007669"/>
    <property type="project" value="InterPro"/>
</dbReference>
<protein>
    <recommendedName>
        <fullName evidence="16">Regulator of telomere elongation helicase 1 homolog</fullName>
    </recommendedName>
</protein>
<evidence type="ECO:0000256" key="16">
    <source>
        <dbReference type="ARBA" id="ARBA00073810"/>
    </source>
</evidence>
<reference evidence="19" key="2">
    <citation type="submission" date="2016-06" db="EMBL/GenBank/DDBJ databases">
        <title>The genome of a short-lived fish provides insights into sex chromosome evolution and the genetic control of aging.</title>
        <authorList>
            <person name="Reichwald K."/>
            <person name="Felder M."/>
            <person name="Petzold A."/>
            <person name="Koch P."/>
            <person name="Groth M."/>
            <person name="Platzer M."/>
        </authorList>
    </citation>
    <scope>NUCLEOTIDE SEQUENCE</scope>
    <source>
        <tissue evidence="19">Brain</tissue>
    </source>
</reference>
<name>A0A1A8NUN5_9TELE</name>
<keyword evidence="13" id="KW-0413">Isomerase</keyword>
<evidence type="ECO:0000256" key="4">
    <source>
        <dbReference type="ARBA" id="ARBA00022741"/>
    </source>
</evidence>
<dbReference type="SMART" id="SM00491">
    <property type="entry name" value="HELICc2"/>
    <property type="match status" value="1"/>
</dbReference>
<evidence type="ECO:0000256" key="10">
    <source>
        <dbReference type="ARBA" id="ARBA00023014"/>
    </source>
</evidence>
<dbReference type="GO" id="GO:0090657">
    <property type="term" value="P:telomeric loop disassembly"/>
    <property type="evidence" value="ECO:0007669"/>
    <property type="project" value="TreeGrafter"/>
</dbReference>
<evidence type="ECO:0000259" key="18">
    <source>
        <dbReference type="SMART" id="SM00491"/>
    </source>
</evidence>
<dbReference type="InterPro" id="IPR057498">
    <property type="entry name" value="Rtel1_ARCH"/>
</dbReference>
<gene>
    <name evidence="19" type="primary">RTEL1</name>
</gene>
<evidence type="ECO:0000256" key="12">
    <source>
        <dbReference type="ARBA" id="ARBA00023204"/>
    </source>
</evidence>
<dbReference type="GO" id="GO:0046872">
    <property type="term" value="F:metal ion binding"/>
    <property type="evidence" value="ECO:0007669"/>
    <property type="project" value="UniProtKB-KW"/>
</dbReference>
<dbReference type="Gene3D" id="3.40.50.300">
    <property type="entry name" value="P-loop containing nucleotide triphosphate hydrolases"/>
    <property type="match status" value="1"/>
</dbReference>
<dbReference type="InterPro" id="IPR045028">
    <property type="entry name" value="DinG/Rad3-like"/>
</dbReference>
<keyword evidence="10" id="KW-0411">Iron-sulfur</keyword>
<keyword evidence="9" id="KW-0408">Iron</keyword>
<feature type="domain" description="ATP-dependent helicase C-terminal" evidence="18">
    <location>
        <begin position="202"/>
        <end position="356"/>
    </location>
</feature>
<dbReference type="CDD" id="cd18788">
    <property type="entry name" value="SF2_C_XPD"/>
    <property type="match status" value="1"/>
</dbReference>
<evidence type="ECO:0000256" key="7">
    <source>
        <dbReference type="ARBA" id="ARBA00022806"/>
    </source>
</evidence>
<dbReference type="GO" id="GO:1904430">
    <property type="term" value="P:negative regulation of t-circle formation"/>
    <property type="evidence" value="ECO:0007669"/>
    <property type="project" value="TreeGrafter"/>
</dbReference>
<evidence type="ECO:0000256" key="13">
    <source>
        <dbReference type="ARBA" id="ARBA00023235"/>
    </source>
</evidence>
<comment type="subcellular location">
    <subcellularLocation>
        <location evidence="1">Nucleus</location>
    </subcellularLocation>
</comment>
<reference evidence="19" key="1">
    <citation type="submission" date="2016-05" db="EMBL/GenBank/DDBJ databases">
        <authorList>
            <person name="Lavstsen T."/>
            <person name="Jespersen J.S."/>
        </authorList>
    </citation>
    <scope>NUCLEOTIDE SEQUENCE</scope>
    <source>
        <tissue evidence="19">Brain</tissue>
    </source>
</reference>
<evidence type="ECO:0000256" key="5">
    <source>
        <dbReference type="ARBA" id="ARBA00022763"/>
    </source>
</evidence>
<evidence type="ECO:0000256" key="1">
    <source>
        <dbReference type="ARBA" id="ARBA00004123"/>
    </source>
</evidence>
<dbReference type="FunFam" id="3.40.50.300:FF:000431">
    <property type="entry name" value="Regulator of telomere elongation helicase 1"/>
    <property type="match status" value="1"/>
</dbReference>
<keyword evidence="4" id="KW-0547">Nucleotide-binding</keyword>
<feature type="non-terminal residue" evidence="19">
    <location>
        <position position="500"/>
    </location>
</feature>
<dbReference type="EMBL" id="HAEG01004804">
    <property type="protein sequence ID" value="SBR72539.1"/>
    <property type="molecule type" value="Transcribed_RNA"/>
</dbReference>
<evidence type="ECO:0000256" key="3">
    <source>
        <dbReference type="ARBA" id="ARBA00022723"/>
    </source>
</evidence>
<dbReference type="GO" id="GO:0006281">
    <property type="term" value="P:DNA repair"/>
    <property type="evidence" value="ECO:0007669"/>
    <property type="project" value="UniProtKB-KW"/>
</dbReference>
<evidence type="ECO:0000256" key="14">
    <source>
        <dbReference type="ARBA" id="ARBA00023242"/>
    </source>
</evidence>
<keyword evidence="12" id="KW-0234">DNA repair</keyword>
<dbReference type="GO" id="GO:0005524">
    <property type="term" value="F:ATP binding"/>
    <property type="evidence" value="ECO:0007669"/>
    <property type="project" value="UniProtKB-KW"/>
</dbReference>
<proteinExistence type="predicted"/>